<keyword evidence="6 7" id="KW-0902">Two-component regulatory system</keyword>
<dbReference type="Gene3D" id="3.30.565.10">
    <property type="entry name" value="Histidine kinase-like ATPase, C-terminal domain"/>
    <property type="match status" value="1"/>
</dbReference>
<sequence>MEYRIAEIDQVIQNAVQVMEDSKMQIFEIGEAARRELQTLTQELDRVLQETSETIDQVDRLEREYRLARHRLTEVSRDFVRFTEKDIKAAYEKATALQLDLMVYREKESYLRTRRNELQARTKNVELSIERAETIGSQMNVVLSYLSGDLTQVTRILESTQNRQLIGLKIILAQEEERKRIAREIHDGPAQSLANLVLRTEIAERMLGTQELEVIRSELIDLKTQIRLDLSEIRKIIFNLRPMALDDLGLVPTLRKFVQDFEERTKIRATFEAAGKERRMTSALEAAMFRLVQEAFNNVQKHAEATFVSLDIQFQEERIDLVIRDNGVGFEVGSVESKAKSFSKFGLIGMMERVDLLQGKIEIESGAGLGTAIAIQVPINAKLRKELGDYGEHDGESQD</sequence>
<dbReference type="GO" id="GO:0046983">
    <property type="term" value="F:protein dimerization activity"/>
    <property type="evidence" value="ECO:0007669"/>
    <property type="project" value="InterPro"/>
</dbReference>
<keyword evidence="8" id="KW-0175">Coiled coil</keyword>
<protein>
    <recommendedName>
        <fullName evidence="7">Signal transduction histidine-protein kinase/phosphatase DegS</fullName>
        <ecNumber evidence="7">2.7.13.3</ecNumber>
        <ecNumber evidence="7">3.1.3.-</ecNumber>
    </recommendedName>
</protein>
<accession>A0A841TIP0</accession>
<keyword evidence="4 7" id="KW-0418">Kinase</keyword>
<evidence type="ECO:0000256" key="7">
    <source>
        <dbReference type="PIRNR" id="PIRNR003169"/>
    </source>
</evidence>
<feature type="coiled-coil region" evidence="8">
    <location>
        <begin position="30"/>
        <end position="78"/>
    </location>
</feature>
<dbReference type="PANTHER" id="PTHR24421">
    <property type="entry name" value="NITRATE/NITRITE SENSOR PROTEIN NARX-RELATED"/>
    <property type="match status" value="1"/>
</dbReference>
<dbReference type="Pfam" id="PF05384">
    <property type="entry name" value="DegS"/>
    <property type="match status" value="1"/>
</dbReference>
<evidence type="ECO:0000313" key="10">
    <source>
        <dbReference type="EMBL" id="MBB6678797.1"/>
    </source>
</evidence>
<dbReference type="Pfam" id="PF07730">
    <property type="entry name" value="HisKA_3"/>
    <property type="match status" value="1"/>
</dbReference>
<proteinExistence type="predicted"/>
<evidence type="ECO:0000256" key="1">
    <source>
        <dbReference type="ARBA" id="ARBA00000085"/>
    </source>
</evidence>
<dbReference type="Proteomes" id="UP000574133">
    <property type="component" value="Unassembled WGS sequence"/>
</dbReference>
<dbReference type="GO" id="GO:0005524">
    <property type="term" value="F:ATP binding"/>
    <property type="evidence" value="ECO:0007669"/>
    <property type="project" value="UniProtKB-UniRule"/>
</dbReference>
<evidence type="ECO:0000313" key="11">
    <source>
        <dbReference type="Proteomes" id="UP000574133"/>
    </source>
</evidence>
<evidence type="ECO:0000259" key="9">
    <source>
        <dbReference type="PROSITE" id="PS50109"/>
    </source>
</evidence>
<keyword evidence="7" id="KW-0904">Protein phosphatase</keyword>
<evidence type="ECO:0000256" key="3">
    <source>
        <dbReference type="ARBA" id="ARBA00022741"/>
    </source>
</evidence>
<dbReference type="InterPro" id="IPR003594">
    <property type="entry name" value="HATPase_dom"/>
</dbReference>
<dbReference type="GO" id="GO:0005737">
    <property type="term" value="C:cytoplasm"/>
    <property type="evidence" value="ECO:0007669"/>
    <property type="project" value="UniProtKB-SubCell"/>
</dbReference>
<comment type="catalytic activity">
    <reaction evidence="1 7">
        <text>ATP + protein L-histidine = ADP + protein N-phospho-L-histidine.</text>
        <dbReference type="EC" id="2.7.13.3"/>
    </reaction>
</comment>
<dbReference type="EC" id="3.1.3.-" evidence="7"/>
<keyword evidence="11" id="KW-1185">Reference proteome</keyword>
<dbReference type="GO" id="GO:0004721">
    <property type="term" value="F:phosphoprotein phosphatase activity"/>
    <property type="evidence" value="ECO:0007669"/>
    <property type="project" value="UniProtKB-UniRule"/>
</dbReference>
<dbReference type="EMBL" id="JACJVN010000060">
    <property type="protein sequence ID" value="MBB6678797.1"/>
    <property type="molecule type" value="Genomic_DNA"/>
</dbReference>
<comment type="function">
    <text evidence="7">Member of the two-component regulatory system DegS/DegU, which plays an important role in the transition growth phase.</text>
</comment>
<evidence type="ECO:0000256" key="6">
    <source>
        <dbReference type="ARBA" id="ARBA00023012"/>
    </source>
</evidence>
<keyword evidence="7" id="KW-0963">Cytoplasm</keyword>
<dbReference type="InterPro" id="IPR011712">
    <property type="entry name" value="Sig_transdc_His_kin_sub3_dim/P"/>
</dbReference>
<dbReference type="InterPro" id="IPR005467">
    <property type="entry name" value="His_kinase_dom"/>
</dbReference>
<keyword evidence="7" id="KW-0378">Hydrolase</keyword>
<evidence type="ECO:0000256" key="4">
    <source>
        <dbReference type="ARBA" id="ARBA00022777"/>
    </source>
</evidence>
<comment type="subcellular location">
    <subcellularLocation>
        <location evidence="7">Cytoplasm</location>
    </subcellularLocation>
</comment>
<dbReference type="RefSeq" id="WP_185180061.1">
    <property type="nucleotide sequence ID" value="NZ_CBCSEP010000003.1"/>
</dbReference>
<gene>
    <name evidence="10" type="ORF">H4Q31_16015</name>
</gene>
<evidence type="ECO:0000256" key="2">
    <source>
        <dbReference type="ARBA" id="ARBA00022679"/>
    </source>
</evidence>
<dbReference type="Pfam" id="PF02518">
    <property type="entry name" value="HATPase_c"/>
    <property type="match status" value="1"/>
</dbReference>
<keyword evidence="2 7" id="KW-0808">Transferase</keyword>
<evidence type="ECO:0000256" key="5">
    <source>
        <dbReference type="ARBA" id="ARBA00022840"/>
    </source>
</evidence>
<dbReference type="SUPFAM" id="SSF55874">
    <property type="entry name" value="ATPase domain of HSP90 chaperone/DNA topoisomerase II/histidine kinase"/>
    <property type="match status" value="1"/>
</dbReference>
<dbReference type="Gene3D" id="1.20.5.1930">
    <property type="match status" value="1"/>
</dbReference>
<evidence type="ECO:0000256" key="8">
    <source>
        <dbReference type="SAM" id="Coils"/>
    </source>
</evidence>
<dbReference type="InterPro" id="IPR036890">
    <property type="entry name" value="HATPase_C_sf"/>
</dbReference>
<dbReference type="PROSITE" id="PS50109">
    <property type="entry name" value="HIS_KIN"/>
    <property type="match status" value="1"/>
</dbReference>
<dbReference type="EC" id="2.7.13.3" evidence="7"/>
<dbReference type="AlphaFoldDB" id="A0A841TIP0"/>
<dbReference type="PIRSF" id="PIRSF003169">
    <property type="entry name" value="STHK_DegS"/>
    <property type="match status" value="1"/>
</dbReference>
<dbReference type="GO" id="GO:0000155">
    <property type="term" value="F:phosphorelay sensor kinase activity"/>
    <property type="evidence" value="ECO:0007669"/>
    <property type="project" value="UniProtKB-UniRule"/>
</dbReference>
<dbReference type="InterPro" id="IPR050482">
    <property type="entry name" value="Sensor_HK_TwoCompSys"/>
</dbReference>
<keyword evidence="5 7" id="KW-0067">ATP-binding</keyword>
<reference evidence="10 11" key="1">
    <citation type="submission" date="2020-08" db="EMBL/GenBank/DDBJ databases">
        <title>Cohnella phylogeny.</title>
        <authorList>
            <person name="Dunlap C."/>
        </authorList>
    </citation>
    <scope>NUCLEOTIDE SEQUENCE [LARGE SCALE GENOMIC DNA]</scope>
    <source>
        <strain evidence="10 11">DSM 103658</strain>
    </source>
</reference>
<keyword evidence="3 7" id="KW-0547">Nucleotide-binding</keyword>
<feature type="domain" description="Histidine kinase" evidence="9">
    <location>
        <begin position="180"/>
        <end position="381"/>
    </location>
</feature>
<dbReference type="GO" id="GO:0016020">
    <property type="term" value="C:membrane"/>
    <property type="evidence" value="ECO:0007669"/>
    <property type="project" value="InterPro"/>
</dbReference>
<comment type="caution">
    <text evidence="10">The sequence shown here is derived from an EMBL/GenBank/DDBJ whole genome shotgun (WGS) entry which is preliminary data.</text>
</comment>
<organism evidence="10 11">
    <name type="scientific">Cohnella lubricantis</name>
    <dbReference type="NCBI Taxonomy" id="2163172"/>
    <lineage>
        <taxon>Bacteria</taxon>
        <taxon>Bacillati</taxon>
        <taxon>Bacillota</taxon>
        <taxon>Bacilli</taxon>
        <taxon>Bacillales</taxon>
        <taxon>Paenibacillaceae</taxon>
        <taxon>Cohnella</taxon>
    </lineage>
</organism>
<dbReference type="CDD" id="cd16917">
    <property type="entry name" value="HATPase_UhpB-NarQ-NarX-like"/>
    <property type="match status" value="1"/>
</dbReference>
<dbReference type="PANTHER" id="PTHR24421:SF55">
    <property type="entry name" value="SENSOR HISTIDINE KINASE YDFH"/>
    <property type="match status" value="1"/>
</dbReference>
<dbReference type="InterPro" id="IPR008595">
    <property type="entry name" value="DegS"/>
</dbReference>
<name>A0A841TIP0_9BACL</name>
<dbReference type="InterPro" id="IPR016381">
    <property type="entry name" value="Sig_transdc_His_kinase_DegS"/>
</dbReference>